<keyword evidence="3" id="KW-1185">Reference proteome</keyword>
<dbReference type="PANTHER" id="PTHR28348:SF1">
    <property type="entry name" value="UPF0193 PROTEIN EVG1"/>
    <property type="match status" value="1"/>
</dbReference>
<feature type="region of interest" description="Disordered" evidence="1">
    <location>
        <begin position="1"/>
        <end position="26"/>
    </location>
</feature>
<dbReference type="Pfam" id="PF05250">
    <property type="entry name" value="UPF0193"/>
    <property type="match status" value="1"/>
</dbReference>
<dbReference type="AlphaFoldDB" id="A0A3Q3GPH5"/>
<protein>
    <submittedName>
        <fullName evidence="2">Si:dkey-43k4.3</fullName>
    </submittedName>
</protein>
<sequence length="222" mass="25725">MEASAQSRPRVGGGLWNSPRSTQYSKETQDMLRLMMQESRFNNLQTKKINECLKNGAALPLTSDPKWSASLPQPKPCKSARKCLPGKSQKRSAELCRSGDNYTREKFRPGPTRDLEKEKRRLQSIFETGQEEPKTPVNQNVPACSSPEEVDRYQEVLDEIEDRRQFLEDMASLGKEKPYINIINSEISQRLQELELMDKEKRTEKEVMIFERKETAEQKPWT</sequence>
<dbReference type="GeneTree" id="ENSGT00390000010231"/>
<name>A0A3Q3GPH5_9LABR</name>
<reference evidence="2" key="2">
    <citation type="submission" date="2025-09" db="UniProtKB">
        <authorList>
            <consortium name="Ensembl"/>
        </authorList>
    </citation>
    <scope>IDENTIFICATION</scope>
</reference>
<organism evidence="2 3">
    <name type="scientific">Labrus bergylta</name>
    <name type="common">ballan wrasse</name>
    <dbReference type="NCBI Taxonomy" id="56723"/>
    <lineage>
        <taxon>Eukaryota</taxon>
        <taxon>Metazoa</taxon>
        <taxon>Chordata</taxon>
        <taxon>Craniata</taxon>
        <taxon>Vertebrata</taxon>
        <taxon>Euteleostomi</taxon>
        <taxon>Actinopterygii</taxon>
        <taxon>Neopterygii</taxon>
        <taxon>Teleostei</taxon>
        <taxon>Neoteleostei</taxon>
        <taxon>Acanthomorphata</taxon>
        <taxon>Eupercaria</taxon>
        <taxon>Labriformes</taxon>
        <taxon>Labridae</taxon>
        <taxon>Labrus</taxon>
    </lineage>
</organism>
<dbReference type="PANTHER" id="PTHR28348">
    <property type="entry name" value="UPF0193 PROTEIN EVG1"/>
    <property type="match status" value="1"/>
</dbReference>
<feature type="compositionally biased region" description="Basic and acidic residues" evidence="1">
    <location>
        <begin position="102"/>
        <end position="121"/>
    </location>
</feature>
<evidence type="ECO:0000256" key="1">
    <source>
        <dbReference type="SAM" id="MobiDB-lite"/>
    </source>
</evidence>
<dbReference type="InterPro" id="IPR007914">
    <property type="entry name" value="UPF0193"/>
</dbReference>
<feature type="region of interest" description="Disordered" evidence="1">
    <location>
        <begin position="61"/>
        <end position="148"/>
    </location>
</feature>
<reference evidence="2" key="1">
    <citation type="submission" date="2025-08" db="UniProtKB">
        <authorList>
            <consortium name="Ensembl"/>
        </authorList>
    </citation>
    <scope>IDENTIFICATION</scope>
</reference>
<evidence type="ECO:0000313" key="2">
    <source>
        <dbReference type="Ensembl" id="ENSLBEP00000035286.1"/>
    </source>
</evidence>
<dbReference type="Ensembl" id="ENSLBET00000036784.1">
    <property type="protein sequence ID" value="ENSLBEP00000035286.1"/>
    <property type="gene ID" value="ENSLBEG00000026492.1"/>
</dbReference>
<evidence type="ECO:0000313" key="3">
    <source>
        <dbReference type="Proteomes" id="UP000261660"/>
    </source>
</evidence>
<proteinExistence type="predicted"/>
<dbReference type="Proteomes" id="UP000261660">
    <property type="component" value="Unplaced"/>
</dbReference>
<accession>A0A3Q3GPH5</accession>
<dbReference type="InParanoid" id="A0A3Q3GPH5"/>
<dbReference type="STRING" id="56723.ENSLBEP00000035286"/>